<protein>
    <submittedName>
        <fullName evidence="2">Putative acyl carrier protein</fullName>
    </submittedName>
</protein>
<feature type="domain" description="Carrier" evidence="1">
    <location>
        <begin position="1"/>
        <end position="89"/>
    </location>
</feature>
<dbReference type="Proteomes" id="UP000001302">
    <property type="component" value="Chromosome"/>
</dbReference>
<dbReference type="KEGG" id="pbr:PB2503_07489"/>
<reference evidence="2 3" key="2">
    <citation type="journal article" date="2011" name="J. Bacteriol.">
        <title>Complete genome sequence of strain HTCC2503T of Parvularcula bermudensis, the type species of the order "Parvularculales" in the class Alphaproteobacteria.</title>
        <authorList>
            <person name="Oh H.M."/>
            <person name="Kang I."/>
            <person name="Vergin K.L."/>
            <person name="Kang D."/>
            <person name="Rhee K.H."/>
            <person name="Giovannoni S.J."/>
            <person name="Cho J.C."/>
        </authorList>
    </citation>
    <scope>NUCLEOTIDE SEQUENCE [LARGE SCALE GENOMIC DNA]</scope>
    <source>
        <strain evidence="3">ATCC BAA-594 / HTCC2503 / KCTC 12087</strain>
    </source>
</reference>
<dbReference type="AlphaFoldDB" id="E0TFF4"/>
<evidence type="ECO:0000313" key="3">
    <source>
        <dbReference type="Proteomes" id="UP000001302"/>
    </source>
</evidence>
<dbReference type="EMBL" id="CP002156">
    <property type="protein sequence ID" value="ADM09555.1"/>
    <property type="molecule type" value="Genomic_DNA"/>
</dbReference>
<dbReference type="HOGENOM" id="CLU_180076_0_0_5"/>
<gene>
    <name evidence="2" type="ordered locus">PB2503_07489</name>
</gene>
<dbReference type="Pfam" id="PF00550">
    <property type="entry name" value="PP-binding"/>
    <property type="match status" value="1"/>
</dbReference>
<accession>E0TFF4</accession>
<keyword evidence="3" id="KW-1185">Reference proteome</keyword>
<organism evidence="2 3">
    <name type="scientific">Parvularcula bermudensis (strain ATCC BAA-594 / HTCC2503 / KCTC 12087)</name>
    <dbReference type="NCBI Taxonomy" id="314260"/>
    <lineage>
        <taxon>Bacteria</taxon>
        <taxon>Pseudomonadati</taxon>
        <taxon>Pseudomonadota</taxon>
        <taxon>Alphaproteobacteria</taxon>
        <taxon>Parvularculales</taxon>
        <taxon>Parvularculaceae</taxon>
        <taxon>Parvularcula</taxon>
    </lineage>
</organism>
<dbReference type="SUPFAM" id="SSF47336">
    <property type="entry name" value="ACP-like"/>
    <property type="match status" value="1"/>
</dbReference>
<dbReference type="InterPro" id="IPR036736">
    <property type="entry name" value="ACP-like_sf"/>
</dbReference>
<evidence type="ECO:0000259" key="1">
    <source>
        <dbReference type="PROSITE" id="PS50075"/>
    </source>
</evidence>
<dbReference type="eggNOG" id="COG0236">
    <property type="taxonomic scope" value="Bacteria"/>
</dbReference>
<evidence type="ECO:0000313" key="2">
    <source>
        <dbReference type="EMBL" id="ADM09555.1"/>
    </source>
</evidence>
<dbReference type="STRING" id="314260.PB2503_07489"/>
<sequence length="92" mass="10394">MNSADIDRAVVGILERFTDDWGVDHQITPDSQIVADLEFESIDVIQLVVAIEQHFGIRNMGFDELLMKDGKYVDDLTVRQIADFINKKINGA</sequence>
<reference evidence="3" key="1">
    <citation type="submission" date="2010-08" db="EMBL/GenBank/DDBJ databases">
        <title>Genome sequence of Parvularcula bermudensis HTCC2503.</title>
        <authorList>
            <person name="Kang D.-M."/>
            <person name="Oh H.-M."/>
            <person name="Cho J.-C."/>
        </authorList>
    </citation>
    <scope>NUCLEOTIDE SEQUENCE [LARGE SCALE GENOMIC DNA]</scope>
    <source>
        <strain evidence="3">ATCC BAA-594 / HTCC2503 / KCTC 12087</strain>
    </source>
</reference>
<dbReference type="PROSITE" id="PS50075">
    <property type="entry name" value="CARRIER"/>
    <property type="match status" value="1"/>
</dbReference>
<proteinExistence type="predicted"/>
<dbReference type="RefSeq" id="WP_013300529.1">
    <property type="nucleotide sequence ID" value="NC_014414.1"/>
</dbReference>
<name>E0TFF4_PARBH</name>
<dbReference type="Gene3D" id="1.10.1200.10">
    <property type="entry name" value="ACP-like"/>
    <property type="match status" value="1"/>
</dbReference>
<dbReference type="InterPro" id="IPR009081">
    <property type="entry name" value="PP-bd_ACP"/>
</dbReference>